<dbReference type="PANTHER" id="PTHR12468">
    <property type="entry name" value="GPI MANNOSYLTRANSFERASE 2"/>
    <property type="match status" value="1"/>
</dbReference>
<keyword evidence="8 10" id="KW-1133">Transmembrane helix</keyword>
<organism evidence="11 12">
    <name type="scientific">Phytohabitans houttuyneae</name>
    <dbReference type="NCBI Taxonomy" id="1076126"/>
    <lineage>
        <taxon>Bacteria</taxon>
        <taxon>Bacillati</taxon>
        <taxon>Actinomycetota</taxon>
        <taxon>Actinomycetes</taxon>
        <taxon>Micromonosporales</taxon>
        <taxon>Micromonosporaceae</taxon>
    </lineage>
</organism>
<dbReference type="GO" id="GO:0016020">
    <property type="term" value="C:membrane"/>
    <property type="evidence" value="ECO:0007669"/>
    <property type="project" value="GOC"/>
</dbReference>
<feature type="transmembrane region" description="Helical" evidence="10">
    <location>
        <begin position="162"/>
        <end position="195"/>
    </location>
</feature>
<comment type="pathway">
    <text evidence="2">Glycolipid biosynthesis; glycosylphosphatidylinositol-anchor biosynthesis.</text>
</comment>
<dbReference type="Proteomes" id="UP000482800">
    <property type="component" value="Unassembled WGS sequence"/>
</dbReference>
<dbReference type="PANTHER" id="PTHR12468:SF2">
    <property type="entry name" value="GPI MANNOSYLTRANSFERASE 2"/>
    <property type="match status" value="1"/>
</dbReference>
<evidence type="ECO:0000256" key="7">
    <source>
        <dbReference type="ARBA" id="ARBA00022824"/>
    </source>
</evidence>
<dbReference type="AlphaFoldDB" id="A0A6V8KZB8"/>
<dbReference type="GO" id="GO:0004376">
    <property type="term" value="F:GPI mannosyltransferase activity"/>
    <property type="evidence" value="ECO:0007669"/>
    <property type="project" value="InterPro"/>
</dbReference>
<evidence type="ECO:0000256" key="6">
    <source>
        <dbReference type="ARBA" id="ARBA00022692"/>
    </source>
</evidence>
<feature type="transmembrane region" description="Helical" evidence="10">
    <location>
        <begin position="263"/>
        <end position="284"/>
    </location>
</feature>
<comment type="subcellular location">
    <subcellularLocation>
        <location evidence="1">Endoplasmic reticulum membrane</location>
        <topology evidence="1">Multi-pass membrane protein</topology>
    </subcellularLocation>
</comment>
<proteinExistence type="predicted"/>
<keyword evidence="5" id="KW-0808">Transferase</keyword>
<feature type="transmembrane region" description="Helical" evidence="10">
    <location>
        <begin position="291"/>
        <end position="309"/>
    </location>
</feature>
<feature type="transmembrane region" description="Helical" evidence="10">
    <location>
        <begin position="338"/>
        <end position="358"/>
    </location>
</feature>
<sequence>MRLPGPLVRIAPAVGVYIGLHVAGLVVLALVQDKGPTDLLSVLGHRYDSLWYERIANDGYGPTAPKSYAMFPLFPAMIAVLAPVTPGPTWTAGLVISWIAGIVAAGGLFQLGKHLRDARTGLLLVALWAVVPHAVIEVTGYTESLFTAFAAWALYALLSQRWVTAGVLTLLAGLTRPSASALVVAVGLAAGVAVLRRWDGWRPWACGVIAPVGFVGYIAWVGLRTGRPDGYFWVQRHRWGAKFDGGVYTAQAVWGYLSRKSDLAFYACAFVLLVALVLMVVQLAERWPWPLVVYSAVLLVTVIGTAGYFHSKGRLLLPAFTLLLPVAAGLAKVRNRNVFLIVGALACSSAWYGSYLMLMWRYSP</sequence>
<reference evidence="11 12" key="1">
    <citation type="submission" date="2020-03" db="EMBL/GenBank/DDBJ databases">
        <title>Whole genome shotgun sequence of Phytohabitans houttuyneae NBRC 108639.</title>
        <authorList>
            <person name="Komaki H."/>
            <person name="Tamura T."/>
        </authorList>
    </citation>
    <scope>NUCLEOTIDE SEQUENCE [LARGE SCALE GENOMIC DNA]</scope>
    <source>
        <strain evidence="11 12">NBRC 108639</strain>
    </source>
</reference>
<evidence type="ECO:0000256" key="4">
    <source>
        <dbReference type="ARBA" id="ARBA00022676"/>
    </source>
</evidence>
<evidence type="ECO:0000256" key="2">
    <source>
        <dbReference type="ARBA" id="ARBA00004687"/>
    </source>
</evidence>
<evidence type="ECO:0000256" key="1">
    <source>
        <dbReference type="ARBA" id="ARBA00004477"/>
    </source>
</evidence>
<gene>
    <name evidence="11" type="ORF">Phou_100450</name>
</gene>
<evidence type="ECO:0000313" key="11">
    <source>
        <dbReference type="EMBL" id="GFJ85865.1"/>
    </source>
</evidence>
<keyword evidence="12" id="KW-1185">Reference proteome</keyword>
<feature type="transmembrane region" description="Helical" evidence="10">
    <location>
        <begin position="121"/>
        <end position="142"/>
    </location>
</feature>
<evidence type="ECO:0000256" key="3">
    <source>
        <dbReference type="ARBA" id="ARBA00022502"/>
    </source>
</evidence>
<accession>A0A6V8KZB8</accession>
<evidence type="ECO:0000256" key="9">
    <source>
        <dbReference type="ARBA" id="ARBA00023136"/>
    </source>
</evidence>
<evidence type="ECO:0000256" key="8">
    <source>
        <dbReference type="ARBA" id="ARBA00022989"/>
    </source>
</evidence>
<dbReference type="UniPathway" id="UPA00196"/>
<keyword evidence="4" id="KW-0328">Glycosyltransferase</keyword>
<feature type="transmembrane region" description="Helical" evidence="10">
    <location>
        <begin position="6"/>
        <end position="31"/>
    </location>
</feature>
<keyword evidence="7" id="KW-0256">Endoplasmic reticulum</keyword>
<dbReference type="GO" id="GO:0006506">
    <property type="term" value="P:GPI anchor biosynthetic process"/>
    <property type="evidence" value="ECO:0007669"/>
    <property type="project" value="UniProtKB-UniPathway"/>
</dbReference>
<evidence type="ECO:0000256" key="5">
    <source>
        <dbReference type="ARBA" id="ARBA00022679"/>
    </source>
</evidence>
<evidence type="ECO:0000313" key="12">
    <source>
        <dbReference type="Proteomes" id="UP000482800"/>
    </source>
</evidence>
<reference evidence="11 12" key="2">
    <citation type="submission" date="2020-03" db="EMBL/GenBank/DDBJ databases">
        <authorList>
            <person name="Ichikawa N."/>
            <person name="Kimura A."/>
            <person name="Kitahashi Y."/>
            <person name="Uohara A."/>
        </authorList>
    </citation>
    <scope>NUCLEOTIDE SEQUENCE [LARGE SCALE GENOMIC DNA]</scope>
    <source>
        <strain evidence="11 12">NBRC 108639</strain>
    </source>
</reference>
<dbReference type="InterPro" id="IPR007315">
    <property type="entry name" value="PIG-V/Gpi18"/>
</dbReference>
<keyword evidence="6 10" id="KW-0812">Transmembrane</keyword>
<evidence type="ECO:0000256" key="10">
    <source>
        <dbReference type="SAM" id="Phobius"/>
    </source>
</evidence>
<keyword evidence="3" id="KW-0337">GPI-anchor biosynthesis</keyword>
<feature type="transmembrane region" description="Helical" evidence="10">
    <location>
        <begin position="90"/>
        <end position="109"/>
    </location>
</feature>
<dbReference type="GO" id="GO:0000009">
    <property type="term" value="F:alpha-1,6-mannosyltransferase activity"/>
    <property type="evidence" value="ECO:0007669"/>
    <property type="project" value="InterPro"/>
</dbReference>
<feature type="transmembrane region" description="Helical" evidence="10">
    <location>
        <begin position="315"/>
        <end position="331"/>
    </location>
</feature>
<keyword evidence="9 10" id="KW-0472">Membrane</keyword>
<comment type="caution">
    <text evidence="11">The sequence shown here is derived from an EMBL/GenBank/DDBJ whole genome shotgun (WGS) entry which is preliminary data.</text>
</comment>
<dbReference type="EMBL" id="BLPF01000004">
    <property type="protein sequence ID" value="GFJ85865.1"/>
    <property type="molecule type" value="Genomic_DNA"/>
</dbReference>
<dbReference type="RefSeq" id="WP_173071151.1">
    <property type="nucleotide sequence ID" value="NZ_BAABGO010000002.1"/>
</dbReference>
<name>A0A6V8KZB8_9ACTN</name>
<protein>
    <submittedName>
        <fullName evidence="11">Membrane protein</fullName>
    </submittedName>
</protein>
<feature type="transmembrane region" description="Helical" evidence="10">
    <location>
        <begin position="204"/>
        <end position="223"/>
    </location>
</feature>